<keyword evidence="3" id="KW-1185">Reference proteome</keyword>
<reference evidence="2 3" key="1">
    <citation type="journal article" date="2019" name="Commun. Biol.">
        <title>The bagworm genome reveals a unique fibroin gene that provides high tensile strength.</title>
        <authorList>
            <person name="Kono N."/>
            <person name="Nakamura H."/>
            <person name="Ohtoshi R."/>
            <person name="Tomita M."/>
            <person name="Numata K."/>
            <person name="Arakawa K."/>
        </authorList>
    </citation>
    <scope>NUCLEOTIDE SEQUENCE [LARGE SCALE GENOMIC DNA]</scope>
</reference>
<gene>
    <name evidence="2" type="ORF">EVAR_97427_1</name>
</gene>
<evidence type="ECO:0000313" key="3">
    <source>
        <dbReference type="Proteomes" id="UP000299102"/>
    </source>
</evidence>
<dbReference type="EMBL" id="BGZK01000683">
    <property type="protein sequence ID" value="GBP56006.1"/>
    <property type="molecule type" value="Genomic_DNA"/>
</dbReference>
<organism evidence="2 3">
    <name type="scientific">Eumeta variegata</name>
    <name type="common">Bagworm moth</name>
    <name type="synonym">Eumeta japonica</name>
    <dbReference type="NCBI Taxonomy" id="151549"/>
    <lineage>
        <taxon>Eukaryota</taxon>
        <taxon>Metazoa</taxon>
        <taxon>Ecdysozoa</taxon>
        <taxon>Arthropoda</taxon>
        <taxon>Hexapoda</taxon>
        <taxon>Insecta</taxon>
        <taxon>Pterygota</taxon>
        <taxon>Neoptera</taxon>
        <taxon>Endopterygota</taxon>
        <taxon>Lepidoptera</taxon>
        <taxon>Glossata</taxon>
        <taxon>Ditrysia</taxon>
        <taxon>Tineoidea</taxon>
        <taxon>Psychidae</taxon>
        <taxon>Oiketicinae</taxon>
        <taxon>Eumeta</taxon>
    </lineage>
</organism>
<dbReference type="AlphaFoldDB" id="A0A4C1WWT6"/>
<evidence type="ECO:0000313" key="2">
    <source>
        <dbReference type="EMBL" id="GBP56006.1"/>
    </source>
</evidence>
<accession>A0A4C1WWT6</accession>
<name>A0A4C1WWT6_EUMVA</name>
<dbReference type="Proteomes" id="UP000299102">
    <property type="component" value="Unassembled WGS sequence"/>
</dbReference>
<sequence>MRPEENNFGSNFIAFVRVCGGIVPLNRRARVLAALYLYPIVYAYHENIPLRRQWSASEGVVQIELSITPRARGGPRSSRKWDADRSATPQKNTRFEAPAGKTVAERSRVCEPVPRGSGARAAATTLVIRVR</sequence>
<evidence type="ECO:0000256" key="1">
    <source>
        <dbReference type="SAM" id="MobiDB-lite"/>
    </source>
</evidence>
<feature type="region of interest" description="Disordered" evidence="1">
    <location>
        <begin position="70"/>
        <end position="102"/>
    </location>
</feature>
<protein>
    <submittedName>
        <fullName evidence="2">Uncharacterized protein</fullName>
    </submittedName>
</protein>
<proteinExistence type="predicted"/>
<comment type="caution">
    <text evidence="2">The sequence shown here is derived from an EMBL/GenBank/DDBJ whole genome shotgun (WGS) entry which is preliminary data.</text>
</comment>